<keyword evidence="2" id="KW-0677">Repeat</keyword>
<keyword evidence="5" id="KW-1185">Reference proteome</keyword>
<feature type="repeat" description="PPR" evidence="3">
    <location>
        <begin position="351"/>
        <end position="385"/>
    </location>
</feature>
<name>A0A2P6S4A8_ROSCH</name>
<feature type="repeat" description="PPR" evidence="3">
    <location>
        <begin position="386"/>
        <end position="420"/>
    </location>
</feature>
<dbReference type="STRING" id="74649.A0A2P6S4A8"/>
<feature type="repeat" description="PPR" evidence="3">
    <location>
        <begin position="802"/>
        <end position="836"/>
    </location>
</feature>
<sequence length="1128" mass="127048">MLQVLCTCSPHKPHIKQVGSLYSLFSLFTNNHCLSTTTSSSPIPHHLQQHTKTNTQVDLSRNCFNGIAQSVILRCSQYFDKSKGKDFANASLKDLLLEISDLVPEQTRRLRRVSEPKPEDVLELLLGFELQCAQVGFEARKVESLWGIFKWVSEKVEGFKHKPQSCEVMASLLLRVGLLREVEFLLSTMESQGVLLDSQEIYSDLIKGYVGVGELDRAISVYDRITGRVVPSLQCCCVLLDQLVGMRKTKLAFRVCSDMAEMGFDLRDVKKATFEGLCAPEVMAGNRIMHSLCSHFGTRRAEPYLQELEILGFNPDEVTFGIMIGWSCRERKLKSAFVYLSEMLGRHLNPHICTYNALISGVFMEGMWKHAGKVFDEMVERGTTPDLSTFRILLAGYCKVRNFDEAKRIVFDMASHGLIQNSSDEDPLSKAFMVLGFKPLAVTLKRDNDVGFAKTEFYDDLGNGLYLDTDLDKYEKRVTGILEDCMVPDYYSLMMIECSRRNLKGALVLADEIIRWGQDLSLSMMSDLLKGLSASHLHTKGITSIVDKKLHLVNQLDQETLNFLAQAYGKKGLTYNTRIVVNGMIERHLKINNETYTALVKGFCKKGNLRELNACWNIAQNDGWLPGPEDSKALIECLFHKEMLREAVQLLESILISYPDLRSDMCHMILDKLFVTGCTGIASILLGELEQRGGILDQMAYNNIIRGLCKGKNFHVAFKVLDSMLAKNLAPCLDVTVQLIPQLCRADRFGKAVNLKEIGLRVNSSYSLSLDRALIKGCCISGKVTEATTLLQNMLLKRIPPDAEIYNFLVQGHCKVNDLKKVWELLCVMTRKGFNISLSTYRNLVCLMCLEDVSSAVDHLYTMISKDFRPSNRNLRKVITSLCDVGEIEKALELSREMELRGQIHDSMIQNAIVEGLSSRGRIQEAESFLDRMVEKCLIPENVNYNNLIKLFCSYGRPNKAVNSLNIMLKKGNVPDSTSFDSIISSFCALGNLEQAMDFHAEMLDRNLKPSIDTWDILVHNFCQDGKTAEAERLLKSMGCAGETVTRKIYLSVINSYRSENNLGKVSELMQAMQQSGYEPDFETHWSLIRNLRVSSDKDNANSSKGFLSKLLSASGFSRQKYSKAKQG</sequence>
<evidence type="ECO:0000313" key="5">
    <source>
        <dbReference type="Proteomes" id="UP000238479"/>
    </source>
</evidence>
<evidence type="ECO:0000256" key="3">
    <source>
        <dbReference type="PROSITE-ProRule" id="PRU00708"/>
    </source>
</evidence>
<feature type="repeat" description="PPR" evidence="3">
    <location>
        <begin position="697"/>
        <end position="731"/>
    </location>
</feature>
<organism evidence="4 5">
    <name type="scientific">Rosa chinensis</name>
    <name type="common">China rose</name>
    <dbReference type="NCBI Taxonomy" id="74649"/>
    <lineage>
        <taxon>Eukaryota</taxon>
        <taxon>Viridiplantae</taxon>
        <taxon>Streptophyta</taxon>
        <taxon>Embryophyta</taxon>
        <taxon>Tracheophyta</taxon>
        <taxon>Spermatophyta</taxon>
        <taxon>Magnoliopsida</taxon>
        <taxon>eudicotyledons</taxon>
        <taxon>Gunneridae</taxon>
        <taxon>Pentapetalae</taxon>
        <taxon>rosids</taxon>
        <taxon>fabids</taxon>
        <taxon>Rosales</taxon>
        <taxon>Rosaceae</taxon>
        <taxon>Rosoideae</taxon>
        <taxon>Rosoideae incertae sedis</taxon>
        <taxon>Rosa</taxon>
    </lineage>
</organism>
<comment type="similarity">
    <text evidence="1">Belongs to the PPR family. P subfamily.</text>
</comment>
<dbReference type="Proteomes" id="UP000238479">
    <property type="component" value="Chromosome 2"/>
</dbReference>
<dbReference type="PROSITE" id="PS51375">
    <property type="entry name" value="PPR"/>
    <property type="match status" value="11"/>
</dbReference>
<gene>
    <name evidence="4" type="ORF">RchiOBHm_Chr2g0167491</name>
</gene>
<dbReference type="Gramene" id="PRQ53527">
    <property type="protein sequence ID" value="PRQ53527"/>
    <property type="gene ID" value="RchiOBHm_Chr2g0167491"/>
</dbReference>
<dbReference type="PANTHER" id="PTHR47938:SF11">
    <property type="entry name" value="PENTACOTRIPEPTIDE-REPEAT REGION OF PRORP DOMAIN-CONTAINING PROTEIN"/>
    <property type="match status" value="1"/>
</dbReference>
<dbReference type="GO" id="GO:0003729">
    <property type="term" value="F:mRNA binding"/>
    <property type="evidence" value="ECO:0007669"/>
    <property type="project" value="TreeGrafter"/>
</dbReference>
<dbReference type="PANTHER" id="PTHR47938">
    <property type="entry name" value="RESPIRATORY COMPLEX I CHAPERONE (CIA84), PUTATIVE (AFU_ORTHOLOGUE AFUA_2G06020)-RELATED"/>
    <property type="match status" value="1"/>
</dbReference>
<dbReference type="Pfam" id="PF01535">
    <property type="entry name" value="PPR"/>
    <property type="match status" value="8"/>
</dbReference>
<accession>A0A2P6S4A8</accession>
<evidence type="ECO:0000313" key="4">
    <source>
        <dbReference type="EMBL" id="PRQ53527.1"/>
    </source>
</evidence>
<protein>
    <submittedName>
        <fullName evidence="4">Putative tetratricopeptide-like helical domain-containing protein</fullName>
    </submittedName>
</protein>
<comment type="caution">
    <text evidence="4">The sequence shown here is derived from an EMBL/GenBank/DDBJ whole genome shotgun (WGS) entry which is preliminary data.</text>
</comment>
<evidence type="ECO:0000256" key="2">
    <source>
        <dbReference type="ARBA" id="ARBA00022737"/>
    </source>
</evidence>
<dbReference type="OMA" id="QWGHDIS"/>
<feature type="repeat" description="PPR" evidence="3">
    <location>
        <begin position="592"/>
        <end position="626"/>
    </location>
</feature>
<dbReference type="InterPro" id="IPR011990">
    <property type="entry name" value="TPR-like_helical_dom_sf"/>
</dbReference>
<dbReference type="Gene3D" id="1.25.40.10">
    <property type="entry name" value="Tetratricopeptide repeat domain"/>
    <property type="match status" value="7"/>
</dbReference>
<proteinExistence type="inferred from homology"/>
<dbReference type="EMBL" id="PDCK01000040">
    <property type="protein sequence ID" value="PRQ53527.1"/>
    <property type="molecule type" value="Genomic_DNA"/>
</dbReference>
<evidence type="ECO:0000256" key="1">
    <source>
        <dbReference type="ARBA" id="ARBA00007626"/>
    </source>
</evidence>
<feature type="repeat" description="PPR" evidence="3">
    <location>
        <begin position="1011"/>
        <end position="1045"/>
    </location>
</feature>
<feature type="repeat" description="PPR" evidence="3">
    <location>
        <begin position="316"/>
        <end position="350"/>
    </location>
</feature>
<feature type="repeat" description="PPR" evidence="3">
    <location>
        <begin position="1046"/>
        <end position="1080"/>
    </location>
</feature>
<dbReference type="Pfam" id="PF13041">
    <property type="entry name" value="PPR_2"/>
    <property type="match status" value="3"/>
</dbReference>
<feature type="repeat" description="PPR" evidence="3">
    <location>
        <begin position="976"/>
        <end position="1010"/>
    </location>
</feature>
<dbReference type="NCBIfam" id="TIGR00756">
    <property type="entry name" value="PPR"/>
    <property type="match status" value="7"/>
</dbReference>
<feature type="repeat" description="PPR" evidence="3">
    <location>
        <begin position="906"/>
        <end position="940"/>
    </location>
</feature>
<reference evidence="4 5" key="1">
    <citation type="journal article" date="2018" name="Nat. Genet.">
        <title>The Rosa genome provides new insights in the design of modern roses.</title>
        <authorList>
            <person name="Bendahmane M."/>
        </authorList>
    </citation>
    <scope>NUCLEOTIDE SEQUENCE [LARGE SCALE GENOMIC DNA]</scope>
    <source>
        <strain evidence="5">cv. Old Blush</strain>
    </source>
</reference>
<dbReference type="AlphaFoldDB" id="A0A2P6S4A8"/>
<dbReference type="InterPro" id="IPR002885">
    <property type="entry name" value="PPR_rpt"/>
</dbReference>
<feature type="repeat" description="PPR" evidence="3">
    <location>
        <begin position="941"/>
        <end position="975"/>
    </location>
</feature>